<keyword evidence="1" id="KW-0472">Membrane</keyword>
<protein>
    <submittedName>
        <fullName evidence="2">Uncharacterized protein</fullName>
    </submittedName>
</protein>
<dbReference type="EMBL" id="GGEC01004641">
    <property type="protein sequence ID" value="MBW85124.1"/>
    <property type="molecule type" value="Transcribed_RNA"/>
</dbReference>
<feature type="transmembrane region" description="Helical" evidence="1">
    <location>
        <begin position="29"/>
        <end position="53"/>
    </location>
</feature>
<accession>A0A2P2IV80</accession>
<reference evidence="2" key="1">
    <citation type="submission" date="2018-02" db="EMBL/GenBank/DDBJ databases">
        <title>Rhizophora mucronata_Transcriptome.</title>
        <authorList>
            <person name="Meera S.P."/>
            <person name="Sreeshan A."/>
            <person name="Augustine A."/>
        </authorList>
    </citation>
    <scope>NUCLEOTIDE SEQUENCE</scope>
    <source>
        <tissue evidence="2">Leaf</tissue>
    </source>
</reference>
<sequence>MNISITFLLKPFSFKRPFLCDQAFNTSTIIFSLISGMQAVVCVPSIMLIVVFCSNHSVFSLKSTGPLCSLVCGPVALVLCLF</sequence>
<organism evidence="2">
    <name type="scientific">Rhizophora mucronata</name>
    <name type="common">Asiatic mangrove</name>
    <dbReference type="NCBI Taxonomy" id="61149"/>
    <lineage>
        <taxon>Eukaryota</taxon>
        <taxon>Viridiplantae</taxon>
        <taxon>Streptophyta</taxon>
        <taxon>Embryophyta</taxon>
        <taxon>Tracheophyta</taxon>
        <taxon>Spermatophyta</taxon>
        <taxon>Magnoliopsida</taxon>
        <taxon>eudicotyledons</taxon>
        <taxon>Gunneridae</taxon>
        <taxon>Pentapetalae</taxon>
        <taxon>rosids</taxon>
        <taxon>fabids</taxon>
        <taxon>Malpighiales</taxon>
        <taxon>Rhizophoraceae</taxon>
        <taxon>Rhizophora</taxon>
    </lineage>
</organism>
<keyword evidence="1" id="KW-0812">Transmembrane</keyword>
<evidence type="ECO:0000313" key="2">
    <source>
        <dbReference type="EMBL" id="MBW85124.1"/>
    </source>
</evidence>
<proteinExistence type="predicted"/>
<dbReference type="AlphaFoldDB" id="A0A2P2IV80"/>
<keyword evidence="1" id="KW-1133">Transmembrane helix</keyword>
<evidence type="ECO:0000256" key="1">
    <source>
        <dbReference type="SAM" id="Phobius"/>
    </source>
</evidence>
<name>A0A2P2IV80_RHIMU</name>